<dbReference type="FunFam" id="3.40.50.150:FF:000066">
    <property type="entry name" value="Trimethylguanosine synthase 1"/>
    <property type="match status" value="1"/>
</dbReference>
<evidence type="ECO:0000256" key="14">
    <source>
        <dbReference type="ARBA" id="ARBA00047418"/>
    </source>
</evidence>
<evidence type="ECO:0000256" key="4">
    <source>
        <dbReference type="ARBA" id="ARBA00018517"/>
    </source>
</evidence>
<evidence type="ECO:0000256" key="7">
    <source>
        <dbReference type="ARBA" id="ARBA00022603"/>
    </source>
</evidence>
<keyword evidence="5" id="KW-0963">Cytoplasm</keyword>
<evidence type="ECO:0000256" key="10">
    <source>
        <dbReference type="ARBA" id="ARBA00023015"/>
    </source>
</evidence>
<dbReference type="CDD" id="cd02440">
    <property type="entry name" value="AdoMet_MTases"/>
    <property type="match status" value="1"/>
</dbReference>
<dbReference type="Gene3D" id="3.40.50.150">
    <property type="entry name" value="Vaccinia Virus protein VP39"/>
    <property type="match status" value="1"/>
</dbReference>
<evidence type="ECO:0000256" key="11">
    <source>
        <dbReference type="ARBA" id="ARBA00023163"/>
    </source>
</evidence>
<dbReference type="Pfam" id="PF09445">
    <property type="entry name" value="Methyltransf_15"/>
    <property type="match status" value="1"/>
</dbReference>
<comment type="function">
    <text evidence="19">Catalyzes the 2 serial methylation steps for the conversion of the 7-monomethylguanosine (m(7)G) caps of snRNAs and snoRNAs to a 2,2,7-trimethylguanosine (m(2,2,7)G) cap structure. The enzyme is specific for guanine, and N7 methylation must precede N2 methylation. Hypermethylation of the m7G cap of U snRNAs leads to their concentration in nuclear foci, their colocalization with coilin and the formation of canonical Cajal bodies (CBs). Plays a role in transcriptional regulation.</text>
</comment>
<keyword evidence="6" id="KW-0597">Phosphoprotein</keyword>
<evidence type="ECO:0000256" key="16">
    <source>
        <dbReference type="ARBA" id="ARBA00048763"/>
    </source>
</evidence>
<evidence type="ECO:0000256" key="1">
    <source>
        <dbReference type="ARBA" id="ARBA00004408"/>
    </source>
</evidence>
<sequence length="171" mass="19472">MAKYWAQRYRYFSLYDQGIQMDQEGWYSVTPEKIAAHIAERCASDVIIDAFCGVGGNTIQFAMTCHRVIAIDIDPVRLACARHNARIYGVEDRIEFICGDYMTLLPRLKADVVFLSPPWGGPGYLAQDVFDIKRDIPMDGEHLFNETCKITKNIAYFLPRNSDPDQIGRLA</sequence>
<dbReference type="OrthoDB" id="194443at2759"/>
<accession>A0A197JEL5</accession>
<dbReference type="SUPFAM" id="SSF53335">
    <property type="entry name" value="S-adenosyl-L-methionine-dependent methyltransferases"/>
    <property type="match status" value="1"/>
</dbReference>
<dbReference type="PANTHER" id="PTHR14741">
    <property type="entry name" value="S-ADENOSYLMETHIONINE-DEPENDENT METHYLTRANSFERASE RELATED"/>
    <property type="match status" value="1"/>
</dbReference>
<evidence type="ECO:0000256" key="18">
    <source>
        <dbReference type="ARBA" id="ARBA00049790"/>
    </source>
</evidence>
<organism evidence="23 24">
    <name type="scientific">Linnemannia elongata AG-77</name>
    <dbReference type="NCBI Taxonomy" id="1314771"/>
    <lineage>
        <taxon>Eukaryota</taxon>
        <taxon>Fungi</taxon>
        <taxon>Fungi incertae sedis</taxon>
        <taxon>Mucoromycota</taxon>
        <taxon>Mortierellomycotina</taxon>
        <taxon>Mortierellomycetes</taxon>
        <taxon>Mortierellales</taxon>
        <taxon>Mortierellaceae</taxon>
        <taxon>Linnemannia</taxon>
    </lineage>
</organism>
<evidence type="ECO:0000256" key="22">
    <source>
        <dbReference type="ARBA" id="ARBA00081504"/>
    </source>
</evidence>
<dbReference type="GO" id="GO:0071164">
    <property type="term" value="F:RNA cap trimethylguanosine synthase activity"/>
    <property type="evidence" value="ECO:0007669"/>
    <property type="project" value="EnsemblFungi"/>
</dbReference>
<feature type="non-terminal residue" evidence="23">
    <location>
        <position position="171"/>
    </location>
</feature>
<reference evidence="23 24" key="1">
    <citation type="submission" date="2016-05" db="EMBL/GenBank/DDBJ databases">
        <title>Genome sequencing reveals origins of a unique bacterial endosymbiosis in the earliest lineages of terrestrial Fungi.</title>
        <authorList>
            <consortium name="DOE Joint Genome Institute"/>
            <person name="Uehling J."/>
            <person name="Gryganskyi A."/>
            <person name="Hameed K."/>
            <person name="Tschaplinski T."/>
            <person name="Misztal P."/>
            <person name="Wu S."/>
            <person name="Desiro A."/>
            <person name="Vande Pol N."/>
            <person name="Du Z.-Y."/>
            <person name="Zienkiewicz A."/>
            <person name="Zienkiewicz K."/>
            <person name="Morin E."/>
            <person name="Tisserant E."/>
            <person name="Splivallo R."/>
            <person name="Hainaut M."/>
            <person name="Henrissat B."/>
            <person name="Ohm R."/>
            <person name="Kuo A."/>
            <person name="Yan J."/>
            <person name="Lipzen A."/>
            <person name="Nolan M."/>
            <person name="Labutti K."/>
            <person name="Barry K."/>
            <person name="Goldstein A."/>
            <person name="Labbe J."/>
            <person name="Schadt C."/>
            <person name="Tuskan G."/>
            <person name="Grigoriev I."/>
            <person name="Martin F."/>
            <person name="Vilgalys R."/>
            <person name="Bonito G."/>
        </authorList>
    </citation>
    <scope>NUCLEOTIDE SEQUENCE [LARGE SCALE GENOMIC DNA]</scope>
    <source>
        <strain evidence="23 24">AG-77</strain>
    </source>
</reference>
<proteinExistence type="inferred from homology"/>
<dbReference type="PANTHER" id="PTHR14741:SF32">
    <property type="entry name" value="TRIMETHYLGUANOSINE SYNTHASE"/>
    <property type="match status" value="1"/>
</dbReference>
<evidence type="ECO:0000256" key="15">
    <source>
        <dbReference type="ARBA" id="ARBA00048740"/>
    </source>
</evidence>
<evidence type="ECO:0000313" key="24">
    <source>
        <dbReference type="Proteomes" id="UP000078512"/>
    </source>
</evidence>
<dbReference type="Proteomes" id="UP000078512">
    <property type="component" value="Unassembled WGS sequence"/>
</dbReference>
<evidence type="ECO:0000256" key="21">
    <source>
        <dbReference type="ARBA" id="ARBA00079339"/>
    </source>
</evidence>
<comment type="similarity">
    <text evidence="13">Belongs to the methyltransferase superfamily. Trimethylguanosine synthase family.</text>
</comment>
<evidence type="ECO:0000256" key="19">
    <source>
        <dbReference type="ARBA" id="ARBA00057179"/>
    </source>
</evidence>
<comment type="subunit">
    <text evidence="20">May form homooligomers. Interacts with CREBBP/CBP, EED/WAIT1, EP300/P300, NCOA6/PRIP, PPARBP/PBP and SMN.</text>
</comment>
<dbReference type="EMBL" id="KV442136">
    <property type="protein sequence ID" value="OAQ22931.1"/>
    <property type="molecule type" value="Genomic_DNA"/>
</dbReference>
<evidence type="ECO:0000256" key="2">
    <source>
        <dbReference type="ARBA" id="ARBA00004496"/>
    </source>
</evidence>
<keyword evidence="8 23" id="KW-0808">Transferase</keyword>
<dbReference type="InterPro" id="IPR029063">
    <property type="entry name" value="SAM-dependent_MTases_sf"/>
</dbReference>
<comment type="catalytic activity">
    <reaction evidence="15">
        <text>a 5'-end (N(7)-methyl 5'-triphosphoguanosine)-ribonucleoside in snoRNA + S-adenosyl-L-methionine = a 5'-end (N(2),N(7)-dimethyl 5'-triphosphoguanosine)-ribonucleoside in snoRNA + S-adenosyl-L-homocysteine + H(+)</text>
        <dbReference type="Rhea" id="RHEA:78475"/>
        <dbReference type="Rhea" id="RHEA-COMP:19086"/>
        <dbReference type="Rhea" id="RHEA-COMP:19088"/>
        <dbReference type="ChEBI" id="CHEBI:15378"/>
        <dbReference type="ChEBI" id="CHEBI:57856"/>
        <dbReference type="ChEBI" id="CHEBI:59789"/>
        <dbReference type="ChEBI" id="CHEBI:156461"/>
        <dbReference type="ChEBI" id="CHEBI:172880"/>
    </reaction>
    <physiologicalReaction direction="left-to-right" evidence="15">
        <dbReference type="Rhea" id="RHEA:78476"/>
    </physiologicalReaction>
</comment>
<keyword evidence="24" id="KW-1185">Reference proteome</keyword>
<gene>
    <name evidence="23" type="ORF">K457DRAFT_46012</name>
</gene>
<evidence type="ECO:0000256" key="12">
    <source>
        <dbReference type="ARBA" id="ARBA00023242"/>
    </source>
</evidence>
<evidence type="ECO:0000256" key="8">
    <source>
        <dbReference type="ARBA" id="ARBA00022679"/>
    </source>
</evidence>
<dbReference type="STRING" id="1314771.A0A197JEL5"/>
<dbReference type="AlphaFoldDB" id="A0A197JEL5"/>
<evidence type="ECO:0000256" key="3">
    <source>
        <dbReference type="ARBA" id="ARBA00004604"/>
    </source>
</evidence>
<keyword evidence="11" id="KW-0804">Transcription</keyword>
<evidence type="ECO:0000256" key="17">
    <source>
        <dbReference type="ARBA" id="ARBA00049075"/>
    </source>
</evidence>
<keyword evidence="7 23" id="KW-0489">Methyltransferase</keyword>
<evidence type="ECO:0000256" key="9">
    <source>
        <dbReference type="ARBA" id="ARBA00022691"/>
    </source>
</evidence>
<evidence type="ECO:0000256" key="5">
    <source>
        <dbReference type="ARBA" id="ARBA00022490"/>
    </source>
</evidence>
<evidence type="ECO:0000256" key="13">
    <source>
        <dbReference type="ARBA" id="ARBA00025783"/>
    </source>
</evidence>
<dbReference type="GO" id="GO:0005737">
    <property type="term" value="C:cytoplasm"/>
    <property type="evidence" value="ECO:0007669"/>
    <property type="project" value="UniProtKB-SubCell"/>
</dbReference>
<comment type="subcellular location">
    <subcellularLocation>
        <location evidence="2">Cytoplasm</location>
    </subcellularLocation>
    <subcellularLocation>
        <location evidence="1">Nucleus</location>
        <location evidence="1">Cajal body</location>
    </subcellularLocation>
    <subcellularLocation>
        <location evidence="3">Nucleus</location>
        <location evidence="3">Nucleolus</location>
    </subcellularLocation>
</comment>
<dbReference type="GO" id="GO:0005730">
    <property type="term" value="C:nucleolus"/>
    <property type="evidence" value="ECO:0007669"/>
    <property type="project" value="UniProtKB-SubCell"/>
</dbReference>
<comment type="catalytic activity">
    <reaction evidence="17">
        <text>a 5'-end (N(7)-methyl 5'-triphosphoguanosine)-ribonucleoside in snRNA + S-adenosyl-L-methionine = a 5'-end (N(2),N(7)-dimethyl 5'-triphosphoguanosine)-ribonucleoside in snRNA + S-adenosyl-L-homocysteine + H(+)</text>
        <dbReference type="Rhea" id="RHEA:78471"/>
        <dbReference type="Rhea" id="RHEA-COMP:19085"/>
        <dbReference type="Rhea" id="RHEA-COMP:19087"/>
        <dbReference type="ChEBI" id="CHEBI:15378"/>
        <dbReference type="ChEBI" id="CHEBI:57856"/>
        <dbReference type="ChEBI" id="CHEBI:59789"/>
        <dbReference type="ChEBI" id="CHEBI:156461"/>
        <dbReference type="ChEBI" id="CHEBI:172880"/>
    </reaction>
    <physiologicalReaction direction="left-to-right" evidence="17">
        <dbReference type="Rhea" id="RHEA:78472"/>
    </physiologicalReaction>
</comment>
<dbReference type="GO" id="GO:0015030">
    <property type="term" value="C:Cajal body"/>
    <property type="evidence" value="ECO:0007669"/>
    <property type="project" value="UniProtKB-SubCell"/>
</dbReference>
<comment type="catalytic activity">
    <reaction evidence="16">
        <text>a 5'-end (N(2),N(7)-dimethyl 5'-triphosphoguanosine)-ribonucleoside in snRNA + S-adenosyl-L-methionine = a 5'-end (N(2),N(2),N(7)-trimethyl 5'-triphosphoguanosine)-ribonucleoside in snRNA + S-adenosyl-L-homocysteine + H(+)</text>
        <dbReference type="Rhea" id="RHEA:78479"/>
        <dbReference type="Rhea" id="RHEA-COMP:19087"/>
        <dbReference type="Rhea" id="RHEA-COMP:19089"/>
        <dbReference type="ChEBI" id="CHEBI:15378"/>
        <dbReference type="ChEBI" id="CHEBI:57856"/>
        <dbReference type="ChEBI" id="CHEBI:59789"/>
        <dbReference type="ChEBI" id="CHEBI:167623"/>
        <dbReference type="ChEBI" id="CHEBI:172880"/>
    </reaction>
    <physiologicalReaction direction="left-to-right" evidence="16">
        <dbReference type="Rhea" id="RHEA:78480"/>
    </physiologicalReaction>
</comment>
<evidence type="ECO:0000256" key="20">
    <source>
        <dbReference type="ARBA" id="ARBA00064494"/>
    </source>
</evidence>
<evidence type="ECO:0000313" key="23">
    <source>
        <dbReference type="EMBL" id="OAQ22931.1"/>
    </source>
</evidence>
<keyword evidence="9" id="KW-0949">S-adenosyl-L-methionine</keyword>
<evidence type="ECO:0000256" key="6">
    <source>
        <dbReference type="ARBA" id="ARBA00022553"/>
    </source>
</evidence>
<dbReference type="InterPro" id="IPR019012">
    <property type="entry name" value="RNA_cap_Gua-N2-MeTrfase"/>
</dbReference>
<comment type="catalytic activity">
    <reaction evidence="14">
        <text>a 5'-end (N(2),N(7)-dimethyl 5'-triphosphoguanosine)-ribonucleoside in snoRNA + S-adenosyl-L-methionine = a 5'-end (N(2),N(2),N(7)-trimethyl 5'-triphosphoguanosine)-ribonucleoside in snoRNA + S-adenosyl-L-homocysteine + H(+)</text>
        <dbReference type="Rhea" id="RHEA:78507"/>
        <dbReference type="Rhea" id="RHEA-COMP:19088"/>
        <dbReference type="Rhea" id="RHEA-COMP:19090"/>
        <dbReference type="ChEBI" id="CHEBI:15378"/>
        <dbReference type="ChEBI" id="CHEBI:57856"/>
        <dbReference type="ChEBI" id="CHEBI:59789"/>
        <dbReference type="ChEBI" id="CHEBI:167623"/>
        <dbReference type="ChEBI" id="CHEBI:172880"/>
    </reaction>
    <physiologicalReaction direction="left-to-right" evidence="14">
        <dbReference type="Rhea" id="RHEA:78508"/>
    </physiologicalReaction>
</comment>
<name>A0A197JEL5_9FUNG</name>
<keyword evidence="10" id="KW-0805">Transcription regulation</keyword>
<protein>
    <recommendedName>
        <fullName evidence="4">Trimethylguanosine synthase</fullName>
    </recommendedName>
    <alternativeName>
        <fullName evidence="18">Cap-specific guanine-N(2) methyltransferase</fullName>
    </alternativeName>
    <alternativeName>
        <fullName evidence="21">Nuclear receptor coactivator 6-interacting protein</fullName>
    </alternativeName>
    <alternativeName>
        <fullName evidence="22">PRIP-interacting protein with methyltransferase motif</fullName>
    </alternativeName>
</protein>
<keyword evidence="12" id="KW-0539">Nucleus</keyword>